<accession>A0A450SKF0</accession>
<name>A0A450SKF0_9GAMM</name>
<evidence type="ECO:0000256" key="1">
    <source>
        <dbReference type="SAM" id="MobiDB-lite"/>
    </source>
</evidence>
<gene>
    <name evidence="2" type="ORF">BECKDK2373C_GA0170839_104126</name>
</gene>
<dbReference type="EMBL" id="CAADEY010000041">
    <property type="protein sequence ID" value="VFJ54004.1"/>
    <property type="molecule type" value="Genomic_DNA"/>
</dbReference>
<protein>
    <submittedName>
        <fullName evidence="2">Uncharacterized protein</fullName>
    </submittedName>
</protein>
<reference evidence="2" key="1">
    <citation type="submission" date="2019-02" db="EMBL/GenBank/DDBJ databases">
        <authorList>
            <person name="Gruber-Vodicka R. H."/>
            <person name="Seah K. B. B."/>
        </authorList>
    </citation>
    <scope>NUCLEOTIDE SEQUENCE</scope>
    <source>
        <strain evidence="2">BECK_DK161</strain>
    </source>
</reference>
<dbReference type="AlphaFoldDB" id="A0A450SKF0"/>
<organism evidence="2">
    <name type="scientific">Candidatus Kentrum sp. DK</name>
    <dbReference type="NCBI Taxonomy" id="2126562"/>
    <lineage>
        <taxon>Bacteria</taxon>
        <taxon>Pseudomonadati</taxon>
        <taxon>Pseudomonadota</taxon>
        <taxon>Gammaproteobacteria</taxon>
        <taxon>Candidatus Kentrum</taxon>
    </lineage>
</organism>
<sequence length="92" mass="10008">MPNIGHEQRKEETAPPHGGYPEAIRHAVSPPPPAAPLLRSAGRGREMPSFSQRWRGKLLPQAADAQPDEGRFGREALAADPRLAYLAARHGL</sequence>
<feature type="compositionally biased region" description="Basic and acidic residues" evidence="1">
    <location>
        <begin position="1"/>
        <end position="14"/>
    </location>
</feature>
<feature type="region of interest" description="Disordered" evidence="1">
    <location>
        <begin position="1"/>
        <end position="50"/>
    </location>
</feature>
<evidence type="ECO:0000313" key="2">
    <source>
        <dbReference type="EMBL" id="VFJ54004.1"/>
    </source>
</evidence>
<proteinExistence type="predicted"/>